<reference evidence="3" key="1">
    <citation type="submission" date="2016-04" db="EMBL/GenBank/DDBJ databases">
        <authorList>
            <person name="Quiroz-Castaneda R.E."/>
            <person name="Martinez-Ocampo F."/>
        </authorList>
    </citation>
    <scope>NUCLEOTIDE SEQUENCE [LARGE SCALE GENOMIC DNA]</scope>
    <source>
        <strain evidence="3">INIFAP01</strain>
    </source>
</reference>
<dbReference type="AlphaFoldDB" id="A0A1A9QF82"/>
<proteinExistence type="predicted"/>
<sequence>MFRVLIKCIGISGMCGCAVLASTSFTNEDERESPHRVSLNSATKKVEEITKLEDIDVWGKQNGCNFVFIDNWKSKLIYNAEGFATAKGGKEKKIEPSEQENEITWEQAIVRDVKKFQRYCGNKLRTFSFQYNSKDKEFFIANPDDTPAKIKNSKPNA</sequence>
<keyword evidence="1" id="KW-0732">Signal</keyword>
<accession>A0A1A9QF82</accession>
<evidence type="ECO:0000313" key="3">
    <source>
        <dbReference type="Proteomes" id="UP000077623"/>
    </source>
</evidence>
<feature type="chain" id="PRO_5008394698" description="Lipoprotein" evidence="1">
    <location>
        <begin position="21"/>
        <end position="157"/>
    </location>
</feature>
<comment type="caution">
    <text evidence="2">The sequence shown here is derived from an EMBL/GenBank/DDBJ whole genome shotgun (WGS) entry which is preliminary data.</text>
</comment>
<gene>
    <name evidence="2" type="ORF">A6V39_00975</name>
</gene>
<protein>
    <recommendedName>
        <fullName evidence="4">Lipoprotein</fullName>
    </recommendedName>
</protein>
<dbReference type="RefSeq" id="WP_187149860.1">
    <property type="nucleotide sequence ID" value="NZ_LWUJ01000010.1"/>
</dbReference>
<name>A0A1A9QF82_9MOLU</name>
<organism evidence="2 3">
    <name type="scientific">Candidatus Mycoplasma haematobovis</name>
    <dbReference type="NCBI Taxonomy" id="432608"/>
    <lineage>
        <taxon>Bacteria</taxon>
        <taxon>Bacillati</taxon>
        <taxon>Mycoplasmatota</taxon>
        <taxon>Mollicutes</taxon>
        <taxon>Mycoplasmataceae</taxon>
        <taxon>Mycoplasma</taxon>
    </lineage>
</organism>
<feature type="signal peptide" evidence="1">
    <location>
        <begin position="1"/>
        <end position="20"/>
    </location>
</feature>
<evidence type="ECO:0000313" key="2">
    <source>
        <dbReference type="EMBL" id="OAL10625.1"/>
    </source>
</evidence>
<evidence type="ECO:0008006" key="4">
    <source>
        <dbReference type="Google" id="ProtNLM"/>
    </source>
</evidence>
<keyword evidence="3" id="KW-1185">Reference proteome</keyword>
<dbReference type="Proteomes" id="UP000077623">
    <property type="component" value="Unassembled WGS sequence"/>
</dbReference>
<dbReference type="EMBL" id="LWUJ01000010">
    <property type="protein sequence ID" value="OAL10625.1"/>
    <property type="molecule type" value="Genomic_DNA"/>
</dbReference>
<evidence type="ECO:0000256" key="1">
    <source>
        <dbReference type="SAM" id="SignalP"/>
    </source>
</evidence>